<evidence type="ECO:0000256" key="1">
    <source>
        <dbReference type="ARBA" id="ARBA00006739"/>
    </source>
</evidence>
<evidence type="ECO:0000313" key="6">
    <source>
        <dbReference type="Proteomes" id="UP000182108"/>
    </source>
</evidence>
<keyword evidence="6" id="KW-1185">Reference proteome</keyword>
<evidence type="ECO:0000259" key="4">
    <source>
        <dbReference type="Pfam" id="PF00535"/>
    </source>
</evidence>
<dbReference type="GO" id="GO:0016757">
    <property type="term" value="F:glycosyltransferase activity"/>
    <property type="evidence" value="ECO:0007669"/>
    <property type="project" value="UniProtKB-KW"/>
</dbReference>
<evidence type="ECO:0000256" key="2">
    <source>
        <dbReference type="ARBA" id="ARBA00022676"/>
    </source>
</evidence>
<proteinExistence type="inferred from homology"/>
<protein>
    <submittedName>
        <fullName evidence="5">Glycosyltransferase, GT2 family</fullName>
    </submittedName>
</protein>
<dbReference type="Gene3D" id="3.90.550.10">
    <property type="entry name" value="Spore Coat Polysaccharide Biosynthesis Protein SpsA, Chain A"/>
    <property type="match status" value="1"/>
</dbReference>
<dbReference type="OrthoDB" id="9771846at2"/>
<evidence type="ECO:0000256" key="3">
    <source>
        <dbReference type="ARBA" id="ARBA00022679"/>
    </source>
</evidence>
<dbReference type="EMBL" id="CYHH01000015">
    <property type="protein sequence ID" value="CUB07961.1"/>
    <property type="molecule type" value="Genomic_DNA"/>
</dbReference>
<dbReference type="PANTHER" id="PTHR43179">
    <property type="entry name" value="RHAMNOSYLTRANSFERASE WBBL"/>
    <property type="match status" value="1"/>
</dbReference>
<dbReference type="Proteomes" id="UP000182108">
    <property type="component" value="Unassembled WGS sequence"/>
</dbReference>
<dbReference type="SUPFAM" id="SSF53448">
    <property type="entry name" value="Nucleotide-diphospho-sugar transferases"/>
    <property type="match status" value="1"/>
</dbReference>
<dbReference type="AlphaFoldDB" id="A0A0K6IXW6"/>
<dbReference type="RefSeq" id="WP_055424213.1">
    <property type="nucleotide sequence ID" value="NZ_CYHH01000015.1"/>
</dbReference>
<dbReference type="Pfam" id="PF00535">
    <property type="entry name" value="Glycos_transf_2"/>
    <property type="match status" value="1"/>
</dbReference>
<sequence length="301" mass="33569">MNLATVTVTYNPDLTILNTQLRQLPTDALRVVVDNASAPDLREPLRALCEAHGAVFIANADNLGLAAGFNIGARRALDLAPDLAYLLLLDQDTEPGPDGVQSLIKAYETLLDQGYPPGCAGPRLVDAHTGLQHGFHCMTRWRWQRCFPPATQTEPVRLANLNGSGSLIPAPIYRELGGLDDALFIDHVDTEWSFRVLAAGHALYGIPQVGFLHRMGEASVRFWLFGWRVWPSRSPRRHYFLFRNAVILMRRDYVSSVWKAWAVIKLLVTFTVHALSDPRRKAQIQAMLRGLRDGLAAKAER</sequence>
<evidence type="ECO:0000313" key="5">
    <source>
        <dbReference type="EMBL" id="CUB07961.1"/>
    </source>
</evidence>
<dbReference type="InterPro" id="IPR001173">
    <property type="entry name" value="Glyco_trans_2-like"/>
</dbReference>
<gene>
    <name evidence="5" type="ORF">Ga0061068_11525</name>
</gene>
<comment type="similarity">
    <text evidence="1">Belongs to the glycosyltransferase 2 family.</text>
</comment>
<accession>A0A0K6IXW6</accession>
<organism evidence="5 6">
    <name type="scientific">Tepidiphilus thermophilus</name>
    <dbReference type="NCBI Taxonomy" id="876478"/>
    <lineage>
        <taxon>Bacteria</taxon>
        <taxon>Pseudomonadati</taxon>
        <taxon>Pseudomonadota</taxon>
        <taxon>Hydrogenophilia</taxon>
        <taxon>Hydrogenophilales</taxon>
        <taxon>Hydrogenophilaceae</taxon>
        <taxon>Tepidiphilus</taxon>
    </lineage>
</organism>
<dbReference type="InterPro" id="IPR029044">
    <property type="entry name" value="Nucleotide-diphossugar_trans"/>
</dbReference>
<reference evidence="6" key="1">
    <citation type="submission" date="2015-08" db="EMBL/GenBank/DDBJ databases">
        <authorList>
            <person name="Babu N.S."/>
            <person name="Beckwith C.J."/>
            <person name="Beseler K.G."/>
            <person name="Brison A."/>
            <person name="Carone J.V."/>
            <person name="Caskin T.P."/>
            <person name="Diamond M."/>
            <person name="Durham M.E."/>
            <person name="Foxe J.M."/>
            <person name="Go M."/>
            <person name="Henderson B.A."/>
            <person name="Jones I.B."/>
            <person name="McGettigan J.A."/>
            <person name="Micheletti S.J."/>
            <person name="Nasrallah M.E."/>
            <person name="Ortiz D."/>
            <person name="Piller C.R."/>
            <person name="Privatt S.R."/>
            <person name="Schneider S.L."/>
            <person name="Sharp S."/>
            <person name="Smith T.C."/>
            <person name="Stanton J.D."/>
            <person name="Ullery H.E."/>
            <person name="Wilson R.J."/>
            <person name="Serrano M.G."/>
            <person name="Buck G."/>
            <person name="Lee V."/>
            <person name="Wang Y."/>
            <person name="Carvalho R."/>
            <person name="Voegtly L."/>
            <person name="Shi R."/>
            <person name="Duckworth R."/>
            <person name="Johnson A."/>
            <person name="Loviza R."/>
            <person name="Walstead R."/>
            <person name="Shah Z."/>
            <person name="Kiflezghi M."/>
            <person name="Wade K."/>
            <person name="Ball S.L."/>
            <person name="Bradley K.W."/>
            <person name="Asai D.J."/>
            <person name="Bowman C.A."/>
            <person name="Russell D.A."/>
            <person name="Pope W.H."/>
            <person name="Jacobs-Sera D."/>
            <person name="Hendrix R.W."/>
            <person name="Hatfull G.F."/>
        </authorList>
    </citation>
    <scope>NUCLEOTIDE SEQUENCE [LARGE SCALE GENOMIC DNA]</scope>
    <source>
        <strain evidence="6">JCM 19170</strain>
    </source>
</reference>
<keyword evidence="3 5" id="KW-0808">Transferase</keyword>
<keyword evidence="2" id="KW-0328">Glycosyltransferase</keyword>
<name>A0A0K6IXW6_9PROT</name>
<feature type="domain" description="Glycosyltransferase 2-like" evidence="4">
    <location>
        <begin position="31"/>
        <end position="110"/>
    </location>
</feature>
<dbReference type="PANTHER" id="PTHR43179:SF12">
    <property type="entry name" value="GALACTOFURANOSYLTRANSFERASE GLFT2"/>
    <property type="match status" value="1"/>
</dbReference>